<gene>
    <name evidence="2" type="ORF">BGZ99_003243</name>
</gene>
<name>A0A9P6RMV3_9FUNG</name>
<reference evidence="2" key="1">
    <citation type="journal article" date="2020" name="Fungal Divers.">
        <title>Resolving the Mortierellaceae phylogeny through synthesis of multi-gene phylogenetics and phylogenomics.</title>
        <authorList>
            <person name="Vandepol N."/>
            <person name="Liber J."/>
            <person name="Desiro A."/>
            <person name="Na H."/>
            <person name="Kennedy M."/>
            <person name="Barry K."/>
            <person name="Grigoriev I.V."/>
            <person name="Miller A.N."/>
            <person name="O'Donnell K."/>
            <person name="Stajich J.E."/>
            <person name="Bonito G."/>
        </authorList>
    </citation>
    <scope>NUCLEOTIDE SEQUENCE</scope>
    <source>
        <strain evidence="2">REB-010B</strain>
    </source>
</reference>
<feature type="chain" id="PRO_5040363786" evidence="1">
    <location>
        <begin position="24"/>
        <end position="258"/>
    </location>
</feature>
<sequence length="258" mass="28298">MKTSTLFSSALFATLSLLSSTSAHIAISNPPAQAGPWTKDLNKNVHAWIGYQGKKFPCGGYKKGPVTTYQAGEQIDVMFWTFGIDDYKKLPPPGVGQSRHGGGSCEFSLSYDAGKTWWVIGQYTKTCPDIYYKWPVVIPHNVPACKDSDKCLFSMSWTAYSTDQWYHHCANIVIENKDEAKLGKDVGMPPLAMTIVDVSQKHQKLDTHAVGDTKSTKSSGPSAAELAINQNGKHYAFDSTMKKGAKPFSLNLNLVVSH</sequence>
<dbReference type="PANTHER" id="PTHR36182">
    <property type="entry name" value="PROTEIN, PUTATIVE (AFU_ORTHOLOGUE AFUA_6G10930)-RELATED"/>
    <property type="match status" value="1"/>
</dbReference>
<dbReference type="AlphaFoldDB" id="A0A9P6RMV3"/>
<feature type="signal peptide" evidence="1">
    <location>
        <begin position="1"/>
        <end position="23"/>
    </location>
</feature>
<dbReference type="Proteomes" id="UP000738325">
    <property type="component" value="Unassembled WGS sequence"/>
</dbReference>
<comment type="caution">
    <text evidence="2">The sequence shown here is derived from an EMBL/GenBank/DDBJ whole genome shotgun (WGS) entry which is preliminary data.</text>
</comment>
<keyword evidence="1" id="KW-0732">Signal</keyword>
<dbReference type="EMBL" id="JAAAIP010000207">
    <property type="protein sequence ID" value="KAG0322586.1"/>
    <property type="molecule type" value="Genomic_DNA"/>
</dbReference>
<protein>
    <submittedName>
        <fullName evidence="2">Uncharacterized protein</fullName>
    </submittedName>
</protein>
<evidence type="ECO:0000313" key="3">
    <source>
        <dbReference type="Proteomes" id="UP000738325"/>
    </source>
</evidence>
<evidence type="ECO:0000313" key="2">
    <source>
        <dbReference type="EMBL" id="KAG0322586.1"/>
    </source>
</evidence>
<keyword evidence="3" id="KW-1185">Reference proteome</keyword>
<organism evidence="2 3">
    <name type="scientific">Dissophora globulifera</name>
    <dbReference type="NCBI Taxonomy" id="979702"/>
    <lineage>
        <taxon>Eukaryota</taxon>
        <taxon>Fungi</taxon>
        <taxon>Fungi incertae sedis</taxon>
        <taxon>Mucoromycota</taxon>
        <taxon>Mortierellomycotina</taxon>
        <taxon>Mortierellomycetes</taxon>
        <taxon>Mortierellales</taxon>
        <taxon>Mortierellaceae</taxon>
        <taxon>Dissophora</taxon>
    </lineage>
</organism>
<dbReference type="PANTHER" id="PTHR36182:SF1">
    <property type="entry name" value="PROTEIN, PUTATIVE (AFU_ORTHOLOGUE AFUA_6G10930)-RELATED"/>
    <property type="match status" value="1"/>
</dbReference>
<accession>A0A9P6RMV3</accession>
<evidence type="ECO:0000256" key="1">
    <source>
        <dbReference type="SAM" id="SignalP"/>
    </source>
</evidence>
<dbReference type="OrthoDB" id="2342176at2759"/>
<proteinExistence type="predicted"/>
<dbReference type="Gene3D" id="2.70.50.70">
    <property type="match status" value="1"/>
</dbReference>